<reference evidence="2 3" key="1">
    <citation type="journal article" date="2012" name="Science">
        <title>The Paleozoic origin of enzymatic lignin decomposition reconstructed from 31 fungal genomes.</title>
        <authorList>
            <person name="Floudas D."/>
            <person name="Binder M."/>
            <person name="Riley R."/>
            <person name="Barry K."/>
            <person name="Blanchette R.A."/>
            <person name="Henrissat B."/>
            <person name="Martinez A.T."/>
            <person name="Otillar R."/>
            <person name="Spatafora J.W."/>
            <person name="Yadav J.S."/>
            <person name="Aerts A."/>
            <person name="Benoit I."/>
            <person name="Boyd A."/>
            <person name="Carlson A."/>
            <person name="Copeland A."/>
            <person name="Coutinho P.M."/>
            <person name="de Vries R.P."/>
            <person name="Ferreira P."/>
            <person name="Findley K."/>
            <person name="Foster B."/>
            <person name="Gaskell J."/>
            <person name="Glotzer D."/>
            <person name="Gorecki P."/>
            <person name="Heitman J."/>
            <person name="Hesse C."/>
            <person name="Hori C."/>
            <person name="Igarashi K."/>
            <person name="Jurgens J.A."/>
            <person name="Kallen N."/>
            <person name="Kersten P."/>
            <person name="Kohler A."/>
            <person name="Kuees U."/>
            <person name="Kumar T.K.A."/>
            <person name="Kuo A."/>
            <person name="LaButti K."/>
            <person name="Larrondo L.F."/>
            <person name="Lindquist E."/>
            <person name="Ling A."/>
            <person name="Lombard V."/>
            <person name="Lucas S."/>
            <person name="Lundell T."/>
            <person name="Martin R."/>
            <person name="McLaughlin D.J."/>
            <person name="Morgenstern I."/>
            <person name="Morin E."/>
            <person name="Murat C."/>
            <person name="Nagy L.G."/>
            <person name="Nolan M."/>
            <person name="Ohm R.A."/>
            <person name="Patyshakuliyeva A."/>
            <person name="Rokas A."/>
            <person name="Ruiz-Duenas F.J."/>
            <person name="Sabat G."/>
            <person name="Salamov A."/>
            <person name="Samejima M."/>
            <person name="Schmutz J."/>
            <person name="Slot J.C."/>
            <person name="St John F."/>
            <person name="Stenlid J."/>
            <person name="Sun H."/>
            <person name="Sun S."/>
            <person name="Syed K."/>
            <person name="Tsang A."/>
            <person name="Wiebenga A."/>
            <person name="Young D."/>
            <person name="Pisabarro A."/>
            <person name="Eastwood D.C."/>
            <person name="Martin F."/>
            <person name="Cullen D."/>
            <person name="Grigoriev I.V."/>
            <person name="Hibbett D.S."/>
        </authorList>
    </citation>
    <scope>NUCLEOTIDE SEQUENCE</scope>
    <source>
        <strain evidence="3">FP-58527</strain>
    </source>
</reference>
<accession>S8DZP5</accession>
<gene>
    <name evidence="2" type="ORF">FOMPIDRAFT_1017693</name>
</gene>
<name>S8DZP5_FOMSC</name>
<evidence type="ECO:0000256" key="1">
    <source>
        <dbReference type="SAM" id="MobiDB-lite"/>
    </source>
</evidence>
<feature type="region of interest" description="Disordered" evidence="1">
    <location>
        <begin position="1"/>
        <end position="41"/>
    </location>
</feature>
<organism evidence="2 3">
    <name type="scientific">Fomitopsis schrenkii</name>
    <name type="common">Brown rot fungus</name>
    <dbReference type="NCBI Taxonomy" id="2126942"/>
    <lineage>
        <taxon>Eukaryota</taxon>
        <taxon>Fungi</taxon>
        <taxon>Dikarya</taxon>
        <taxon>Basidiomycota</taxon>
        <taxon>Agaricomycotina</taxon>
        <taxon>Agaricomycetes</taxon>
        <taxon>Polyporales</taxon>
        <taxon>Fomitopsis</taxon>
    </lineage>
</organism>
<keyword evidence="3" id="KW-1185">Reference proteome</keyword>
<dbReference type="EMBL" id="KE504165">
    <property type="protein sequence ID" value="EPS98456.1"/>
    <property type="molecule type" value="Genomic_DNA"/>
</dbReference>
<dbReference type="InParanoid" id="S8DZP5"/>
<proteinExistence type="predicted"/>
<dbReference type="Proteomes" id="UP000015241">
    <property type="component" value="Unassembled WGS sequence"/>
</dbReference>
<evidence type="ECO:0000313" key="2">
    <source>
        <dbReference type="EMBL" id="EPS98456.1"/>
    </source>
</evidence>
<protein>
    <submittedName>
        <fullName evidence="2">Uncharacterized protein</fullName>
    </submittedName>
</protein>
<evidence type="ECO:0000313" key="3">
    <source>
        <dbReference type="Proteomes" id="UP000015241"/>
    </source>
</evidence>
<sequence>MLMHSAPGYSRPKPPTPGLRSGIRGGKRRGTREEDGRTRASGWWEKGGVGVAVARDDVRWRDDRACQSRKYCIYNPKLWGTNNLIVSRKRRRCKHGISEITA</sequence>
<dbReference type="HOGENOM" id="CLU_2277534_0_0_1"/>
<dbReference type="AlphaFoldDB" id="S8DZP5"/>